<evidence type="ECO:0000259" key="3">
    <source>
        <dbReference type="PROSITE" id="PS50977"/>
    </source>
</evidence>
<evidence type="ECO:0000313" key="5">
    <source>
        <dbReference type="Proteomes" id="UP000680038"/>
    </source>
</evidence>
<sequence>MKCISKTSEDKIREAAKQVFLKKGFDGTTSRDIADAADTNIALTNYYFRSKEKLFLEIFRDMIELYFQETIDIFNKSISLKEKIIEVVNHQFDMMKREPDLVIFVMSEVHKEPRRLLPLHKMRRIKATKFNDQLTEMVKEGTLRPIEIDSILPLITCGIQFVFLGKNIHQEVFEKSEEQFMVFAEEFKNTVLDMVLSYLFWKK</sequence>
<keyword evidence="1 2" id="KW-0238">DNA-binding</keyword>
<dbReference type="Proteomes" id="UP000680038">
    <property type="component" value="Unassembled WGS sequence"/>
</dbReference>
<feature type="DNA-binding region" description="H-T-H motif" evidence="2">
    <location>
        <begin position="29"/>
        <end position="48"/>
    </location>
</feature>
<keyword evidence="5" id="KW-1185">Reference proteome</keyword>
<dbReference type="EMBL" id="CAJRAF010000001">
    <property type="protein sequence ID" value="CAG4994210.1"/>
    <property type="molecule type" value="Genomic_DNA"/>
</dbReference>
<dbReference type="RefSeq" id="WP_215238006.1">
    <property type="nucleotide sequence ID" value="NZ_CAJRAF010000001.1"/>
</dbReference>
<comment type="caution">
    <text evidence="4">The sequence shown here is derived from an EMBL/GenBank/DDBJ whole genome shotgun (WGS) entry which is preliminary data.</text>
</comment>
<evidence type="ECO:0000313" key="4">
    <source>
        <dbReference type="EMBL" id="CAG4994210.1"/>
    </source>
</evidence>
<dbReference type="GO" id="GO:0003677">
    <property type="term" value="F:DNA binding"/>
    <property type="evidence" value="ECO:0007669"/>
    <property type="project" value="UniProtKB-UniRule"/>
</dbReference>
<proteinExistence type="predicted"/>
<name>A0A916N3A9_9BACT</name>
<evidence type="ECO:0000256" key="1">
    <source>
        <dbReference type="ARBA" id="ARBA00023125"/>
    </source>
</evidence>
<dbReference type="PANTHER" id="PTHR43479:SF11">
    <property type="entry name" value="ACREF_ENVCD OPERON REPRESSOR-RELATED"/>
    <property type="match status" value="1"/>
</dbReference>
<dbReference type="InterPro" id="IPR001647">
    <property type="entry name" value="HTH_TetR"/>
</dbReference>
<dbReference type="SUPFAM" id="SSF46689">
    <property type="entry name" value="Homeodomain-like"/>
    <property type="match status" value="1"/>
</dbReference>
<dbReference type="InterPro" id="IPR050624">
    <property type="entry name" value="HTH-type_Tx_Regulator"/>
</dbReference>
<evidence type="ECO:0000256" key="2">
    <source>
        <dbReference type="PROSITE-ProRule" id="PRU00335"/>
    </source>
</evidence>
<dbReference type="PROSITE" id="PS50977">
    <property type="entry name" value="HTH_TETR_2"/>
    <property type="match status" value="1"/>
</dbReference>
<dbReference type="InterPro" id="IPR009057">
    <property type="entry name" value="Homeodomain-like_sf"/>
</dbReference>
<dbReference type="Gene3D" id="1.10.357.10">
    <property type="entry name" value="Tetracycline Repressor, domain 2"/>
    <property type="match status" value="1"/>
</dbReference>
<dbReference type="Pfam" id="PF00440">
    <property type="entry name" value="TetR_N"/>
    <property type="match status" value="1"/>
</dbReference>
<protein>
    <recommendedName>
        <fullName evidence="3">HTH tetR-type domain-containing protein</fullName>
    </recommendedName>
</protein>
<organism evidence="4 5">
    <name type="scientific">Dyadobacter helix</name>
    <dbReference type="NCBI Taxonomy" id="2822344"/>
    <lineage>
        <taxon>Bacteria</taxon>
        <taxon>Pseudomonadati</taxon>
        <taxon>Bacteroidota</taxon>
        <taxon>Cytophagia</taxon>
        <taxon>Cytophagales</taxon>
        <taxon>Spirosomataceae</taxon>
        <taxon>Dyadobacter</taxon>
    </lineage>
</organism>
<dbReference type="AlphaFoldDB" id="A0A916N3A9"/>
<dbReference type="PANTHER" id="PTHR43479">
    <property type="entry name" value="ACREF/ENVCD OPERON REPRESSOR-RELATED"/>
    <property type="match status" value="1"/>
</dbReference>
<gene>
    <name evidence="4" type="ORF">DYBT9275_01345</name>
</gene>
<reference evidence="4" key="1">
    <citation type="submission" date="2021-04" db="EMBL/GenBank/DDBJ databases">
        <authorList>
            <person name="Rodrigo-Torres L."/>
            <person name="Arahal R. D."/>
            <person name="Lucena T."/>
        </authorList>
    </citation>
    <scope>NUCLEOTIDE SEQUENCE</scope>
    <source>
        <strain evidence="4">CECT 9275</strain>
    </source>
</reference>
<feature type="domain" description="HTH tetR-type" evidence="3">
    <location>
        <begin position="6"/>
        <end position="66"/>
    </location>
</feature>
<accession>A0A916N3A9</accession>